<dbReference type="AlphaFoldDB" id="A0A8J7QAM7"/>
<gene>
    <name evidence="1" type="ORF">J3U88_18930</name>
</gene>
<name>A0A8J7QAM7_9BACT</name>
<proteinExistence type="predicted"/>
<organism evidence="1 2">
    <name type="scientific">Acanthopleuribacter pedis</name>
    <dbReference type="NCBI Taxonomy" id="442870"/>
    <lineage>
        <taxon>Bacteria</taxon>
        <taxon>Pseudomonadati</taxon>
        <taxon>Acidobacteriota</taxon>
        <taxon>Holophagae</taxon>
        <taxon>Acanthopleuribacterales</taxon>
        <taxon>Acanthopleuribacteraceae</taxon>
        <taxon>Acanthopleuribacter</taxon>
    </lineage>
</organism>
<dbReference type="EMBL" id="JAFREP010000018">
    <property type="protein sequence ID" value="MBO1320559.1"/>
    <property type="molecule type" value="Genomic_DNA"/>
</dbReference>
<keyword evidence="2" id="KW-1185">Reference proteome</keyword>
<sequence>MRAMNLIPLSIFSKTHIFLIFFTTSVCLSTEPITTDTNLNKKLSHIKWLDDLFEFHSAFSMELTDETLFEYPKVTLRTESGYFVTNDKGDTLFRHHLDGRFDRIVARAGMGPEEILHVNFATHIYNNLVAFYDYHRSRILVYNESGDFQHAIELYRNTIEGKHPHMLGPGFAWPHEDYLILANVRYPTEPDIQGALFHVNRTQKGKVTSLSPIKKFTGRPTAVELEFGPTVISNFVKVGKHFWLGSPYFSQITIWDKDKEGNNTKEKPIDISNPLTLSDYEEYKKGKGESMMYLTNHKGTIHNMMVLPKMVLVKVGAMGWVPFDLHGRQLARHKILPRIAPIKSTYADFAVAVAPRQHLEKLQTYLKECFIRSSDHDTQDPDEPMMVLLRLREPYR</sequence>
<dbReference type="RefSeq" id="WP_207860514.1">
    <property type="nucleotide sequence ID" value="NZ_JAFREP010000018.1"/>
</dbReference>
<comment type="caution">
    <text evidence="1">The sequence shown here is derived from an EMBL/GenBank/DDBJ whole genome shotgun (WGS) entry which is preliminary data.</text>
</comment>
<accession>A0A8J7QAM7</accession>
<reference evidence="1" key="1">
    <citation type="submission" date="2021-03" db="EMBL/GenBank/DDBJ databases">
        <authorList>
            <person name="Wang G."/>
        </authorList>
    </citation>
    <scope>NUCLEOTIDE SEQUENCE</scope>
    <source>
        <strain evidence="1">KCTC 12899</strain>
    </source>
</reference>
<dbReference type="Pfam" id="PF17170">
    <property type="entry name" value="DUF5128"/>
    <property type="match status" value="1"/>
</dbReference>
<protein>
    <submittedName>
        <fullName evidence="1">6-bladed beta-propeller</fullName>
    </submittedName>
</protein>
<evidence type="ECO:0000313" key="2">
    <source>
        <dbReference type="Proteomes" id="UP000664417"/>
    </source>
</evidence>
<dbReference type="Proteomes" id="UP000664417">
    <property type="component" value="Unassembled WGS sequence"/>
</dbReference>
<evidence type="ECO:0000313" key="1">
    <source>
        <dbReference type="EMBL" id="MBO1320559.1"/>
    </source>
</evidence>